<name>A0A1I2IIB1_9BACT</name>
<protein>
    <submittedName>
        <fullName evidence="2">Glycosyltransferase involved in cell wall bisynthesis</fullName>
    </submittedName>
</protein>
<sequence length="317" mass="36871">MNYLVSVIIPCYNAEKWLVRTLDSALSQSYPHLEIIVVNDGSTDSSLSILEKYKESTTTPFQIVSTKNQGVSHALEIGRTLAKGDFFQYLDSDDILLDKQKIESQVNTLLKEQAEVAFCDYEELYIDGARKASKYAKTLSNRPDVDFIRKFWRPTACFLYTKNIIEKIGAWNSSFKTFNDVRFYLLVSEIKPKYVHIPIVGVLYNVDAQSLSRKYGVITYFTDYYKLLMYFIQRWESQQTLDNERKAEIIEALRDCAKAFIGKDNAKFEMCIRQIYALQPNYIPKKSLKMRLLSNLIGYRQAEKIASYLRKMLYACF</sequence>
<dbReference type="Pfam" id="PF00535">
    <property type="entry name" value="Glycos_transf_2"/>
    <property type="match status" value="1"/>
</dbReference>
<keyword evidence="2" id="KW-0808">Transferase</keyword>
<dbReference type="InterPro" id="IPR029044">
    <property type="entry name" value="Nucleotide-diphossugar_trans"/>
</dbReference>
<evidence type="ECO:0000259" key="1">
    <source>
        <dbReference type="Pfam" id="PF00535"/>
    </source>
</evidence>
<evidence type="ECO:0000313" key="3">
    <source>
        <dbReference type="Proteomes" id="UP000199513"/>
    </source>
</evidence>
<dbReference type="SUPFAM" id="SSF53448">
    <property type="entry name" value="Nucleotide-diphospho-sugar transferases"/>
    <property type="match status" value="1"/>
</dbReference>
<dbReference type="PANTHER" id="PTHR22916">
    <property type="entry name" value="GLYCOSYLTRANSFERASE"/>
    <property type="match status" value="1"/>
</dbReference>
<dbReference type="AlphaFoldDB" id="A0A1I2IIB1"/>
<dbReference type="GO" id="GO:0016758">
    <property type="term" value="F:hexosyltransferase activity"/>
    <property type="evidence" value="ECO:0007669"/>
    <property type="project" value="UniProtKB-ARBA"/>
</dbReference>
<keyword evidence="3" id="KW-1185">Reference proteome</keyword>
<dbReference type="RefSeq" id="WP_091548540.1">
    <property type="nucleotide sequence ID" value="NZ_FONY01000032.1"/>
</dbReference>
<dbReference type="EMBL" id="FONY01000032">
    <property type="protein sequence ID" value="SFF41400.1"/>
    <property type="molecule type" value="Genomic_DNA"/>
</dbReference>
<dbReference type="OrthoDB" id="6307329at2"/>
<reference evidence="2 3" key="1">
    <citation type="submission" date="2016-10" db="EMBL/GenBank/DDBJ databases">
        <authorList>
            <person name="de Groot N.N."/>
        </authorList>
    </citation>
    <scope>NUCLEOTIDE SEQUENCE [LARGE SCALE GENOMIC DNA]</scope>
    <source>
        <strain>GEY</strain>
        <strain evidence="3">DSM 9560</strain>
    </source>
</reference>
<evidence type="ECO:0000313" key="2">
    <source>
        <dbReference type="EMBL" id="SFF41400.1"/>
    </source>
</evidence>
<organism evidence="2 3">
    <name type="scientific">Thermoflexibacter ruber</name>
    <dbReference type="NCBI Taxonomy" id="1003"/>
    <lineage>
        <taxon>Bacteria</taxon>
        <taxon>Pseudomonadati</taxon>
        <taxon>Bacteroidota</taxon>
        <taxon>Cytophagia</taxon>
        <taxon>Cytophagales</taxon>
        <taxon>Thermoflexibacteraceae</taxon>
        <taxon>Thermoflexibacter</taxon>
    </lineage>
</organism>
<dbReference type="InterPro" id="IPR001173">
    <property type="entry name" value="Glyco_trans_2-like"/>
</dbReference>
<dbReference type="Gene3D" id="3.90.550.10">
    <property type="entry name" value="Spore Coat Polysaccharide Biosynthesis Protein SpsA, Chain A"/>
    <property type="match status" value="1"/>
</dbReference>
<feature type="domain" description="Glycosyltransferase 2-like" evidence="1">
    <location>
        <begin position="6"/>
        <end position="168"/>
    </location>
</feature>
<accession>A0A1I2IIB1</accession>
<dbReference type="Proteomes" id="UP000199513">
    <property type="component" value="Unassembled WGS sequence"/>
</dbReference>
<proteinExistence type="predicted"/>
<gene>
    <name evidence="2" type="ORF">SAMN04488541_103223</name>
</gene>
<dbReference type="STRING" id="1003.SAMN04488541_103223"/>